<dbReference type="InterPro" id="IPR049914">
    <property type="entry name" value="PHD1-3/5-6"/>
</dbReference>
<evidence type="ECO:0000256" key="1">
    <source>
        <dbReference type="ARBA" id="ARBA00022723"/>
    </source>
</evidence>
<dbReference type="GO" id="GO:0008270">
    <property type="term" value="F:zinc ion binding"/>
    <property type="evidence" value="ECO:0007669"/>
    <property type="project" value="UniProtKB-KW"/>
</dbReference>
<accession>A0AAV8TXK1</accession>
<sequence length="491" mass="55821">MVTICQQCGDQGFCEALICCDECQSCGLHLYCLSVLPKSFDDHVIWLCEDCESKRMQTSTLERSSPLVVRESCFESLKTVQPNKVNPSKRFKQKCKRINFSSQSCSKNGDKDYKLGDKNQICEFSYGEANQSFESKSSIPAFQDFQKLDVEYCDNGDNNQKLTRSGSEIPSIQVKDSFNAKNSQTYICCSQPLQVNHSDGGKDKKLGRQGRLDSCTFSKAVESHQSDNSQLTNCDLWSPESDERGNGVNICKHGELDEIESFDKEADSLETKKMQLSTFDLQPSDIDKAESHKTESNRLAFLVEEQSCYVFAQPIKDPIWRGKLSILHFKIATVGGLLGHLSTMACFRAYEEAKLLPESIPVELVSIASVWPKSFNKFGPTQESIALYFFPLYERDEKAFDGIVHHMIFEELAMRTVVKNAEMLIFTSNILPKEHWRFQTKFYLWSVFRRKQPSLPDVDAVPLEYKDSTNGITWRRRNPVSTLSNCSDSCN</sequence>
<evidence type="ECO:0000256" key="3">
    <source>
        <dbReference type="ARBA" id="ARBA00022833"/>
    </source>
</evidence>
<dbReference type="SUPFAM" id="SSF57903">
    <property type="entry name" value="FYVE/PHD zinc finger"/>
    <property type="match status" value="1"/>
</dbReference>
<dbReference type="Gene3D" id="3.30.40.10">
    <property type="entry name" value="Zinc/RING finger domain, C3HC4 (zinc finger)"/>
    <property type="match status" value="1"/>
</dbReference>
<protein>
    <recommendedName>
        <fullName evidence="6">AIPP2-like SPOC-like domain-containing protein</fullName>
    </recommendedName>
</protein>
<dbReference type="PROSITE" id="PS01359">
    <property type="entry name" value="ZF_PHD_1"/>
    <property type="match status" value="1"/>
</dbReference>
<keyword evidence="3" id="KW-0862">Zinc</keyword>
<dbReference type="EMBL" id="JAIWQS010000002">
    <property type="protein sequence ID" value="KAJ8771747.1"/>
    <property type="molecule type" value="Genomic_DNA"/>
</dbReference>
<organism evidence="7 8">
    <name type="scientific">Erythroxylum novogranatense</name>
    <dbReference type="NCBI Taxonomy" id="1862640"/>
    <lineage>
        <taxon>Eukaryota</taxon>
        <taxon>Viridiplantae</taxon>
        <taxon>Streptophyta</taxon>
        <taxon>Embryophyta</taxon>
        <taxon>Tracheophyta</taxon>
        <taxon>Spermatophyta</taxon>
        <taxon>Magnoliopsida</taxon>
        <taxon>eudicotyledons</taxon>
        <taxon>Gunneridae</taxon>
        <taxon>Pentapetalae</taxon>
        <taxon>rosids</taxon>
        <taxon>fabids</taxon>
        <taxon>Malpighiales</taxon>
        <taxon>Erythroxylaceae</taxon>
        <taxon>Erythroxylum</taxon>
    </lineage>
</organism>
<keyword evidence="2" id="KW-0863">Zinc-finger</keyword>
<dbReference type="InterPro" id="IPR013083">
    <property type="entry name" value="Znf_RING/FYVE/PHD"/>
</dbReference>
<dbReference type="InterPro" id="IPR056280">
    <property type="entry name" value="AIPP2-like_SPOC"/>
</dbReference>
<evidence type="ECO:0000256" key="2">
    <source>
        <dbReference type="ARBA" id="ARBA00022771"/>
    </source>
</evidence>
<dbReference type="PANTHER" id="PTHR33304:SF18">
    <property type="entry name" value="CHROMATIN REGULATOR PHD FAMILY-RELATED"/>
    <property type="match status" value="1"/>
</dbReference>
<dbReference type="InterPro" id="IPR019786">
    <property type="entry name" value="Zinc_finger_PHD-type_CS"/>
</dbReference>
<keyword evidence="5" id="KW-0804">Transcription</keyword>
<keyword evidence="4" id="KW-0805">Transcription regulation</keyword>
<dbReference type="Pfam" id="PF23121">
    <property type="entry name" value="SPOC_AIPP2"/>
    <property type="match status" value="1"/>
</dbReference>
<evidence type="ECO:0000256" key="5">
    <source>
        <dbReference type="ARBA" id="ARBA00023163"/>
    </source>
</evidence>
<reference evidence="7 8" key="1">
    <citation type="submission" date="2021-09" db="EMBL/GenBank/DDBJ databases">
        <title>Genomic insights and catalytic innovation underlie evolution of tropane alkaloids biosynthesis.</title>
        <authorList>
            <person name="Wang Y.-J."/>
            <person name="Tian T."/>
            <person name="Huang J.-P."/>
            <person name="Huang S.-X."/>
        </authorList>
    </citation>
    <scope>NUCLEOTIDE SEQUENCE [LARGE SCALE GENOMIC DNA]</scope>
    <source>
        <strain evidence="7">KIB-2018</strain>
        <tissue evidence="7">Leaf</tissue>
    </source>
</reference>
<gene>
    <name evidence="7" type="ORF">K2173_026924</name>
</gene>
<dbReference type="CDD" id="cd15489">
    <property type="entry name" value="PHD_SF"/>
    <property type="match status" value="1"/>
</dbReference>
<proteinExistence type="predicted"/>
<feature type="domain" description="AIPP2-like SPOC-like" evidence="6">
    <location>
        <begin position="320"/>
        <end position="448"/>
    </location>
</feature>
<evidence type="ECO:0000259" key="6">
    <source>
        <dbReference type="Pfam" id="PF23121"/>
    </source>
</evidence>
<dbReference type="GO" id="GO:0140566">
    <property type="term" value="F:histone reader activity"/>
    <property type="evidence" value="ECO:0007669"/>
    <property type="project" value="InterPro"/>
</dbReference>
<evidence type="ECO:0000313" key="8">
    <source>
        <dbReference type="Proteomes" id="UP001159364"/>
    </source>
</evidence>
<name>A0AAV8TXK1_9ROSI</name>
<dbReference type="AlphaFoldDB" id="A0AAV8TXK1"/>
<dbReference type="PANTHER" id="PTHR33304">
    <property type="match status" value="1"/>
</dbReference>
<comment type="caution">
    <text evidence="7">The sequence shown here is derived from an EMBL/GenBank/DDBJ whole genome shotgun (WGS) entry which is preliminary data.</text>
</comment>
<dbReference type="Proteomes" id="UP001159364">
    <property type="component" value="Linkage Group LG02"/>
</dbReference>
<dbReference type="InterPro" id="IPR011011">
    <property type="entry name" value="Znf_FYVE_PHD"/>
</dbReference>
<keyword evidence="8" id="KW-1185">Reference proteome</keyword>
<evidence type="ECO:0000313" key="7">
    <source>
        <dbReference type="EMBL" id="KAJ8771747.1"/>
    </source>
</evidence>
<keyword evidence="1" id="KW-0479">Metal-binding</keyword>
<evidence type="ECO:0000256" key="4">
    <source>
        <dbReference type="ARBA" id="ARBA00023015"/>
    </source>
</evidence>
<dbReference type="GO" id="GO:0034244">
    <property type="term" value="P:negative regulation of transcription elongation by RNA polymerase II"/>
    <property type="evidence" value="ECO:0007669"/>
    <property type="project" value="InterPro"/>
</dbReference>